<evidence type="ECO:0000256" key="6">
    <source>
        <dbReference type="SAM" id="Phobius"/>
    </source>
</evidence>
<feature type="transmembrane region" description="Helical" evidence="6">
    <location>
        <begin position="713"/>
        <end position="735"/>
    </location>
</feature>
<name>A0A5R9KXL8_9BACT</name>
<dbReference type="RefSeq" id="WP_138366376.1">
    <property type="nucleotide sequence ID" value="NZ_VCEJ01000004.1"/>
</dbReference>
<dbReference type="EMBL" id="VCEJ01000004">
    <property type="protein sequence ID" value="TLV01004.1"/>
    <property type="molecule type" value="Genomic_DNA"/>
</dbReference>
<dbReference type="InterPro" id="IPR025857">
    <property type="entry name" value="MacB_PCD"/>
</dbReference>
<evidence type="ECO:0000313" key="10">
    <source>
        <dbReference type="Proteomes" id="UP000306402"/>
    </source>
</evidence>
<dbReference type="GO" id="GO:0005886">
    <property type="term" value="C:plasma membrane"/>
    <property type="evidence" value="ECO:0007669"/>
    <property type="project" value="UniProtKB-SubCell"/>
</dbReference>
<evidence type="ECO:0000256" key="4">
    <source>
        <dbReference type="ARBA" id="ARBA00022989"/>
    </source>
</evidence>
<dbReference type="Pfam" id="PF02687">
    <property type="entry name" value="FtsX"/>
    <property type="match status" value="2"/>
</dbReference>
<dbReference type="PANTHER" id="PTHR30572:SF18">
    <property type="entry name" value="ABC-TYPE MACROLIDE FAMILY EXPORT SYSTEM PERMEASE COMPONENT 2"/>
    <property type="match status" value="1"/>
</dbReference>
<protein>
    <submittedName>
        <fullName evidence="9">FtsX-like permease family protein</fullName>
    </submittedName>
</protein>
<keyword evidence="2" id="KW-1003">Cell membrane</keyword>
<evidence type="ECO:0000313" key="9">
    <source>
        <dbReference type="EMBL" id="TLV01004.1"/>
    </source>
</evidence>
<dbReference type="OrthoDB" id="5933722at2"/>
<feature type="transmembrane region" description="Helical" evidence="6">
    <location>
        <begin position="326"/>
        <end position="345"/>
    </location>
</feature>
<comment type="subcellular location">
    <subcellularLocation>
        <location evidence="1">Cell membrane</location>
        <topology evidence="1">Multi-pass membrane protein</topology>
    </subcellularLocation>
</comment>
<feature type="domain" description="ABC3 transporter permease C-terminal" evidence="7">
    <location>
        <begin position="275"/>
        <end position="393"/>
    </location>
</feature>
<evidence type="ECO:0000256" key="3">
    <source>
        <dbReference type="ARBA" id="ARBA00022692"/>
    </source>
</evidence>
<feature type="transmembrane region" description="Helical" evidence="6">
    <location>
        <begin position="365"/>
        <end position="390"/>
    </location>
</feature>
<keyword evidence="10" id="KW-1185">Reference proteome</keyword>
<reference evidence="9 10" key="1">
    <citation type="submission" date="2019-05" db="EMBL/GenBank/DDBJ databases">
        <authorList>
            <person name="Qu J.-H."/>
        </authorList>
    </citation>
    <scope>NUCLEOTIDE SEQUENCE [LARGE SCALE GENOMIC DNA]</scope>
    <source>
        <strain evidence="9 10">T17</strain>
    </source>
</reference>
<organism evidence="9 10">
    <name type="scientific">Dyadobacter luticola</name>
    <dbReference type="NCBI Taxonomy" id="1979387"/>
    <lineage>
        <taxon>Bacteria</taxon>
        <taxon>Pseudomonadati</taxon>
        <taxon>Bacteroidota</taxon>
        <taxon>Cytophagia</taxon>
        <taxon>Cytophagales</taxon>
        <taxon>Spirosomataceae</taxon>
        <taxon>Dyadobacter</taxon>
    </lineage>
</organism>
<proteinExistence type="predicted"/>
<dbReference type="AlphaFoldDB" id="A0A5R9KXL8"/>
<sequence length="792" mass="89519">MFKNYFKIAFRTLWKNRLFTGINLLGLSLGLASAGVLILFIQRGITFDTFHKDIDQIYFVQTEGKDGRYNQTVHPILGQLVKTYPEIKTGTHFQGWSNLWIHYKGKDLQGDTKFVDTTFFDVFSFKLKYGDARTALRKKESVVLNQKIAQALFGDKKPVGETVTVNDTLNFTVTGVLEKVPENSSLQFEVLAPIAFLEADKNFKENADWYNTFARVYLKLDKNANVAKLEKQFPQFAKAHFGTEAKIRQLHIEPFKEYIHQENPSFKWMIYGAIAISVFILLIISINLLNLNTAIAFTRAKEVAVRKVTGSNLRQILIQFWTESGIVLFASLALAILVGTSYLVPQFNEFRSGRMQLVLNWEQDYMTFLTLAGVISLIAIIAGTYPAVYLNKLDIRDTIKGKLSNKTSSRGWTRGTLIVIQFVIAFGLVIGAITVRKQVSFMRQADLGFEHQDVVVVSADLQYKDEEAAFNQFRPMLDELKRDSRVKSVATSGVVPTKYWSNYNVYLPEGEDNKEIRFKHVGAGPGYTETYGIKMLEGRNFSSEIDQDGENNPVVINESAMKALNWKSAVGKRLRQKNNPKVYTVIGVMKDFHYQDLKDKIEPLLHWYEPAGLNAYVSVKLNDIRQAKSVMAGLEAKMKQIPARKPFSLFYVSDELSRQYNHLDGIWKMVNFVTILSIIIALAGVFGLITLAANQRTKEVGIRKVLGASVGEITFLLARDFMILVTAAVIIGLPVAYTFESSYLRSFEYRTSIEWYVYALVGFGALVLTLGTVGFQSIKAALTDPVKSLRSE</sequence>
<evidence type="ECO:0000256" key="1">
    <source>
        <dbReference type="ARBA" id="ARBA00004651"/>
    </source>
</evidence>
<keyword evidence="3 6" id="KW-0812">Transmembrane</keyword>
<accession>A0A5R9KXL8</accession>
<feature type="domain" description="ABC3 transporter permease C-terminal" evidence="7">
    <location>
        <begin position="672"/>
        <end position="781"/>
    </location>
</feature>
<comment type="caution">
    <text evidence="9">The sequence shown here is derived from an EMBL/GenBank/DDBJ whole genome shotgun (WGS) entry which is preliminary data.</text>
</comment>
<dbReference type="InterPro" id="IPR050250">
    <property type="entry name" value="Macrolide_Exporter_MacB"/>
</dbReference>
<keyword evidence="5 6" id="KW-0472">Membrane</keyword>
<dbReference type="Proteomes" id="UP000306402">
    <property type="component" value="Unassembled WGS sequence"/>
</dbReference>
<gene>
    <name evidence="9" type="ORF">FEN17_16200</name>
</gene>
<evidence type="ECO:0000256" key="2">
    <source>
        <dbReference type="ARBA" id="ARBA00022475"/>
    </source>
</evidence>
<dbReference type="GO" id="GO:0022857">
    <property type="term" value="F:transmembrane transporter activity"/>
    <property type="evidence" value="ECO:0007669"/>
    <property type="project" value="TreeGrafter"/>
</dbReference>
<feature type="transmembrane region" description="Helical" evidence="6">
    <location>
        <begin position="755"/>
        <end position="775"/>
    </location>
</feature>
<keyword evidence="4 6" id="KW-1133">Transmembrane helix</keyword>
<feature type="transmembrane region" description="Helical" evidence="6">
    <location>
        <begin position="268"/>
        <end position="289"/>
    </location>
</feature>
<feature type="transmembrane region" description="Helical" evidence="6">
    <location>
        <begin position="669"/>
        <end position="692"/>
    </location>
</feature>
<evidence type="ECO:0000259" key="7">
    <source>
        <dbReference type="Pfam" id="PF02687"/>
    </source>
</evidence>
<dbReference type="Pfam" id="PF12704">
    <property type="entry name" value="MacB_PCD"/>
    <property type="match status" value="2"/>
</dbReference>
<dbReference type="InterPro" id="IPR003838">
    <property type="entry name" value="ABC3_permease_C"/>
</dbReference>
<evidence type="ECO:0000256" key="5">
    <source>
        <dbReference type="ARBA" id="ARBA00023136"/>
    </source>
</evidence>
<feature type="domain" description="MacB-like periplasmic core" evidence="8">
    <location>
        <begin position="423"/>
        <end position="592"/>
    </location>
</feature>
<feature type="transmembrane region" description="Helical" evidence="6">
    <location>
        <begin position="411"/>
        <end position="433"/>
    </location>
</feature>
<feature type="domain" description="MacB-like periplasmic core" evidence="8">
    <location>
        <begin position="20"/>
        <end position="233"/>
    </location>
</feature>
<evidence type="ECO:0000259" key="8">
    <source>
        <dbReference type="Pfam" id="PF12704"/>
    </source>
</evidence>
<dbReference type="PANTHER" id="PTHR30572">
    <property type="entry name" value="MEMBRANE COMPONENT OF TRANSPORTER-RELATED"/>
    <property type="match status" value="1"/>
</dbReference>